<dbReference type="InterPro" id="IPR002293">
    <property type="entry name" value="AA/rel_permease1"/>
</dbReference>
<dbReference type="Proteomes" id="UP000279236">
    <property type="component" value="Unassembled WGS sequence"/>
</dbReference>
<dbReference type="RefSeq" id="XP_028472981.1">
    <property type="nucleotide sequence ID" value="XM_028618614.1"/>
</dbReference>
<keyword evidence="8" id="KW-1185">Reference proteome</keyword>
<comment type="caution">
    <text evidence="7">The sequence shown here is derived from an EMBL/GenBank/DDBJ whole genome shotgun (WGS) entry which is preliminary data.</text>
</comment>
<evidence type="ECO:0000313" key="7">
    <source>
        <dbReference type="EMBL" id="RSH77834.1"/>
    </source>
</evidence>
<feature type="transmembrane region" description="Helical" evidence="6">
    <location>
        <begin position="174"/>
        <end position="195"/>
    </location>
</feature>
<evidence type="ECO:0000256" key="6">
    <source>
        <dbReference type="SAM" id="Phobius"/>
    </source>
</evidence>
<feature type="transmembrane region" description="Helical" evidence="6">
    <location>
        <begin position="337"/>
        <end position="359"/>
    </location>
</feature>
<reference evidence="7 8" key="1">
    <citation type="submission" date="2018-11" db="EMBL/GenBank/DDBJ databases">
        <title>Genome sequence of Apiotrichum porosum DSM 27194.</title>
        <authorList>
            <person name="Aliyu H."/>
            <person name="Gorte O."/>
            <person name="Ochsenreither K."/>
        </authorList>
    </citation>
    <scope>NUCLEOTIDE SEQUENCE [LARGE SCALE GENOMIC DNA]</scope>
    <source>
        <strain evidence="7 8">DSM 27194</strain>
    </source>
</reference>
<gene>
    <name evidence="7" type="ORF">EHS24_002894</name>
</gene>
<evidence type="ECO:0000313" key="8">
    <source>
        <dbReference type="Proteomes" id="UP000279236"/>
    </source>
</evidence>
<evidence type="ECO:0000256" key="4">
    <source>
        <dbReference type="ARBA" id="ARBA00022989"/>
    </source>
</evidence>
<keyword evidence="2" id="KW-0813">Transport</keyword>
<dbReference type="PANTHER" id="PTHR45649">
    <property type="entry name" value="AMINO-ACID PERMEASE BAT1"/>
    <property type="match status" value="1"/>
</dbReference>
<feature type="transmembrane region" description="Helical" evidence="6">
    <location>
        <begin position="85"/>
        <end position="108"/>
    </location>
</feature>
<feature type="transmembrane region" description="Helical" evidence="6">
    <location>
        <begin position="241"/>
        <end position="261"/>
    </location>
</feature>
<dbReference type="AlphaFoldDB" id="A0A427XGJ6"/>
<feature type="transmembrane region" description="Helical" evidence="6">
    <location>
        <begin position="409"/>
        <end position="433"/>
    </location>
</feature>
<evidence type="ECO:0000256" key="2">
    <source>
        <dbReference type="ARBA" id="ARBA00022448"/>
    </source>
</evidence>
<feature type="transmembrane region" description="Helical" evidence="6">
    <location>
        <begin position="46"/>
        <end position="65"/>
    </location>
</feature>
<feature type="transmembrane region" description="Helical" evidence="6">
    <location>
        <begin position="281"/>
        <end position="302"/>
    </location>
</feature>
<feature type="transmembrane region" description="Helical" evidence="6">
    <location>
        <begin position="380"/>
        <end position="403"/>
    </location>
</feature>
<organism evidence="7 8">
    <name type="scientific">Apiotrichum porosum</name>
    <dbReference type="NCBI Taxonomy" id="105984"/>
    <lineage>
        <taxon>Eukaryota</taxon>
        <taxon>Fungi</taxon>
        <taxon>Dikarya</taxon>
        <taxon>Basidiomycota</taxon>
        <taxon>Agaricomycotina</taxon>
        <taxon>Tremellomycetes</taxon>
        <taxon>Trichosporonales</taxon>
        <taxon>Trichosporonaceae</taxon>
        <taxon>Apiotrichum</taxon>
    </lineage>
</organism>
<protein>
    <recommendedName>
        <fullName evidence="9">Choline transporter</fullName>
    </recommendedName>
</protein>
<dbReference type="Gene3D" id="1.20.1740.10">
    <property type="entry name" value="Amino acid/polyamine transporter I"/>
    <property type="match status" value="1"/>
</dbReference>
<evidence type="ECO:0000256" key="5">
    <source>
        <dbReference type="ARBA" id="ARBA00023136"/>
    </source>
</evidence>
<evidence type="ECO:0000256" key="1">
    <source>
        <dbReference type="ARBA" id="ARBA00004141"/>
    </source>
</evidence>
<feature type="transmembrane region" description="Helical" evidence="6">
    <location>
        <begin position="201"/>
        <end position="220"/>
    </location>
</feature>
<dbReference type="Pfam" id="PF13520">
    <property type="entry name" value="AA_permease_2"/>
    <property type="match status" value="1"/>
</dbReference>
<name>A0A427XGJ6_9TREE</name>
<dbReference type="PIRSF" id="PIRSF006060">
    <property type="entry name" value="AA_transporter"/>
    <property type="match status" value="1"/>
</dbReference>
<dbReference type="PANTHER" id="PTHR45649:SF14">
    <property type="entry name" value="GABA PERMEASE"/>
    <property type="match status" value="1"/>
</dbReference>
<dbReference type="OrthoDB" id="3900342at2759"/>
<feature type="transmembrane region" description="Helical" evidence="6">
    <location>
        <begin position="488"/>
        <end position="506"/>
    </location>
</feature>
<dbReference type="STRING" id="105984.A0A427XGJ6"/>
<feature type="transmembrane region" description="Helical" evidence="6">
    <location>
        <begin position="115"/>
        <end position="134"/>
    </location>
</feature>
<evidence type="ECO:0000256" key="3">
    <source>
        <dbReference type="ARBA" id="ARBA00022692"/>
    </source>
</evidence>
<keyword evidence="4 6" id="KW-1133">Transmembrane helix</keyword>
<feature type="transmembrane region" description="Helical" evidence="6">
    <location>
        <begin position="140"/>
        <end position="162"/>
    </location>
</feature>
<accession>A0A427XGJ6</accession>
<feature type="transmembrane region" description="Helical" evidence="6">
    <location>
        <begin position="454"/>
        <end position="476"/>
    </location>
</feature>
<sequence>MDHEKAIVANSKGDHVARVSEVDKVDLHKLDVDEEGHEIVHLKRRFSLMSCLGIAFAILNSWTAMASSLQVVLPSGGSISMVYGIMVSSVGAFLMVISLSEICAAYPLTGGQYDWAYVLAPEGLAAPLSFFAGWMSSAGWIALIACNSSICANLVIGMVSLAHPDFSAANWQTFLLYIAWTAVAFCLNMFAVKILPALEKAAFYWSIAGFFVVIVACLACSHGNYMPAKSVFAQWTNETGWPDGMAFILGLLQSVFGLTAFDAATHMIEEIPAPGKNAPKVMITAVLLGSSTSWIFTVVLLFCLKDLDTVISAATGPLLQIYYQATNNVAGATCLVFINLVAMFAACQGVMTVASRIVFVFARDRGLGPLSKWLGVVHPVLLVPSWAIIFSTVWVVIFGLIYLGSSVALNAIISGSVVMLQISYGIPIALSFFRGHKVLDNNPDVQLTWSLGKLRPFVTGSALIFIIVTSVCFLFPPALPVSGSSMNYVSVVVAIVFIMCAATWFTDGRKNYHGPSELRERLALARSV</sequence>
<dbReference type="GO" id="GO:0022857">
    <property type="term" value="F:transmembrane transporter activity"/>
    <property type="evidence" value="ECO:0007669"/>
    <property type="project" value="InterPro"/>
</dbReference>
<dbReference type="GeneID" id="39587437"/>
<dbReference type="GO" id="GO:0016020">
    <property type="term" value="C:membrane"/>
    <property type="evidence" value="ECO:0007669"/>
    <property type="project" value="UniProtKB-SubCell"/>
</dbReference>
<proteinExistence type="predicted"/>
<evidence type="ECO:0008006" key="9">
    <source>
        <dbReference type="Google" id="ProtNLM"/>
    </source>
</evidence>
<comment type="subcellular location">
    <subcellularLocation>
        <location evidence="1">Membrane</location>
        <topology evidence="1">Multi-pass membrane protein</topology>
    </subcellularLocation>
</comment>
<dbReference type="EMBL" id="RSCE01000014">
    <property type="protein sequence ID" value="RSH77834.1"/>
    <property type="molecule type" value="Genomic_DNA"/>
</dbReference>
<keyword evidence="5 6" id="KW-0472">Membrane</keyword>
<keyword evidence="3 6" id="KW-0812">Transmembrane</keyword>